<name>A0ABU6NDJ4_9BACI</name>
<dbReference type="RefSeq" id="WP_327968305.1">
    <property type="nucleotide sequence ID" value="NZ_JARMQG010000156.1"/>
</dbReference>
<reference evidence="1 2" key="1">
    <citation type="submission" date="2023-03" db="EMBL/GenBank/DDBJ databases">
        <title>Bacillus Genome Sequencing.</title>
        <authorList>
            <person name="Dunlap C."/>
        </authorList>
    </citation>
    <scope>NUCLEOTIDE SEQUENCE [LARGE SCALE GENOMIC DNA]</scope>
    <source>
        <strain evidence="1 2">B-14544</strain>
    </source>
</reference>
<dbReference type="EMBL" id="JARMQG010000156">
    <property type="protein sequence ID" value="MED3563268.1"/>
    <property type="molecule type" value="Genomic_DNA"/>
</dbReference>
<dbReference type="Proteomes" id="UP001330749">
    <property type="component" value="Unassembled WGS sequence"/>
</dbReference>
<accession>A0ABU6NDJ4</accession>
<sequence>MAEDASLIQTKDETDFVYESKKLDKKYNVAFVSDGGDNVITRVIVSEHQK</sequence>
<comment type="caution">
    <text evidence="1">The sequence shown here is derived from an EMBL/GenBank/DDBJ whole genome shotgun (WGS) entry which is preliminary data.</text>
</comment>
<keyword evidence="2" id="KW-1185">Reference proteome</keyword>
<evidence type="ECO:0000313" key="2">
    <source>
        <dbReference type="Proteomes" id="UP001330749"/>
    </source>
</evidence>
<organism evidence="1 2">
    <name type="scientific">Bacillus xiapuensis</name>
    <dbReference type="NCBI Taxonomy" id="2014075"/>
    <lineage>
        <taxon>Bacteria</taxon>
        <taxon>Bacillati</taxon>
        <taxon>Bacillota</taxon>
        <taxon>Bacilli</taxon>
        <taxon>Bacillales</taxon>
        <taxon>Bacillaceae</taxon>
        <taxon>Bacillus</taxon>
    </lineage>
</organism>
<evidence type="ECO:0000313" key="1">
    <source>
        <dbReference type="EMBL" id="MED3563268.1"/>
    </source>
</evidence>
<protein>
    <submittedName>
        <fullName evidence="1">Uncharacterized protein</fullName>
    </submittedName>
</protein>
<proteinExistence type="predicted"/>
<gene>
    <name evidence="1" type="ORF">P4447_12560</name>
</gene>